<dbReference type="InterPro" id="IPR020939">
    <property type="entry name" value="Ribosomal_bL34_CS"/>
</dbReference>
<dbReference type="HAMAP" id="MF_00391">
    <property type="entry name" value="Ribosomal_bL34"/>
    <property type="match status" value="1"/>
</dbReference>
<dbReference type="PROSITE" id="PS00784">
    <property type="entry name" value="RIBOSOMAL_L34"/>
    <property type="match status" value="1"/>
</dbReference>
<dbReference type="GO" id="GO:1990904">
    <property type="term" value="C:ribonucleoprotein complex"/>
    <property type="evidence" value="ECO:0007669"/>
    <property type="project" value="UniProtKB-KW"/>
</dbReference>
<dbReference type="PANTHER" id="PTHR14503:SF4">
    <property type="entry name" value="LARGE RIBOSOMAL SUBUNIT PROTEIN BL34M"/>
    <property type="match status" value="1"/>
</dbReference>
<evidence type="ECO:0000313" key="6">
    <source>
        <dbReference type="EMBL" id="GGI32809.1"/>
    </source>
</evidence>
<keyword evidence="2 5" id="KW-0689">Ribosomal protein</keyword>
<reference evidence="6" key="2">
    <citation type="submission" date="2022-12" db="EMBL/GenBank/DDBJ databases">
        <authorList>
            <person name="Sun Q."/>
            <person name="Zhou Y."/>
        </authorList>
    </citation>
    <scope>NUCLEOTIDE SEQUENCE</scope>
    <source>
        <strain evidence="6">CGMCC 1.15034</strain>
    </source>
</reference>
<dbReference type="InterPro" id="IPR000271">
    <property type="entry name" value="Ribosomal_bL34"/>
</dbReference>
<evidence type="ECO:0000256" key="4">
    <source>
        <dbReference type="ARBA" id="ARBA00035177"/>
    </source>
</evidence>
<dbReference type="Gene3D" id="1.10.287.3980">
    <property type="match status" value="1"/>
</dbReference>
<dbReference type="EMBL" id="BMHC01000026">
    <property type="protein sequence ID" value="GGI32809.1"/>
    <property type="molecule type" value="Genomic_DNA"/>
</dbReference>
<comment type="similarity">
    <text evidence="1 5">Belongs to the bacterial ribosomal protein bL34 family.</text>
</comment>
<dbReference type="GO" id="GO:0003735">
    <property type="term" value="F:structural constituent of ribosome"/>
    <property type="evidence" value="ECO:0007669"/>
    <property type="project" value="InterPro"/>
</dbReference>
<dbReference type="PANTHER" id="PTHR14503">
    <property type="entry name" value="MITOCHONDRIAL RIBOSOMAL PROTEIN 34 FAMILY MEMBER"/>
    <property type="match status" value="1"/>
</dbReference>
<organism evidence="6 7">
    <name type="scientific">Bradyrhizobium guangdongense</name>
    <dbReference type="NCBI Taxonomy" id="1325090"/>
    <lineage>
        <taxon>Bacteria</taxon>
        <taxon>Pseudomonadati</taxon>
        <taxon>Pseudomonadota</taxon>
        <taxon>Alphaproteobacteria</taxon>
        <taxon>Hyphomicrobiales</taxon>
        <taxon>Nitrobacteraceae</taxon>
        <taxon>Bradyrhizobium</taxon>
    </lineage>
</organism>
<evidence type="ECO:0000313" key="7">
    <source>
        <dbReference type="Proteomes" id="UP000625079"/>
    </source>
</evidence>
<evidence type="ECO:0000256" key="1">
    <source>
        <dbReference type="ARBA" id="ARBA00010111"/>
    </source>
</evidence>
<dbReference type="GO" id="GO:0005840">
    <property type="term" value="C:ribosome"/>
    <property type="evidence" value="ECO:0007669"/>
    <property type="project" value="UniProtKB-KW"/>
</dbReference>
<gene>
    <name evidence="5" type="primary">rpmH</name>
    <name evidence="6" type="ORF">GCM10010987_71270</name>
</gene>
<reference evidence="6" key="1">
    <citation type="journal article" date="2014" name="Int. J. Syst. Evol. Microbiol.">
        <title>Complete genome sequence of Corynebacterium casei LMG S-19264T (=DSM 44701T), isolated from a smear-ripened cheese.</title>
        <authorList>
            <consortium name="US DOE Joint Genome Institute (JGI-PGF)"/>
            <person name="Walter F."/>
            <person name="Albersmeier A."/>
            <person name="Kalinowski J."/>
            <person name="Ruckert C."/>
        </authorList>
    </citation>
    <scope>NUCLEOTIDE SEQUENCE</scope>
    <source>
        <strain evidence="6">CGMCC 1.15034</strain>
    </source>
</reference>
<keyword evidence="3 5" id="KW-0687">Ribonucleoprotein</keyword>
<name>A0AA88BCG2_9BRAD</name>
<comment type="caution">
    <text evidence="6">The sequence shown here is derived from an EMBL/GenBank/DDBJ whole genome shotgun (WGS) entry which is preliminary data.</text>
</comment>
<protein>
    <recommendedName>
        <fullName evidence="4 5">Large ribosomal subunit protein bL34</fullName>
    </recommendedName>
</protein>
<proteinExistence type="inferred from homology"/>
<dbReference type="AlphaFoldDB" id="A0AA88BCG2"/>
<accession>A0AA88BCG2</accession>
<dbReference type="GO" id="GO:0006412">
    <property type="term" value="P:translation"/>
    <property type="evidence" value="ECO:0007669"/>
    <property type="project" value="UniProtKB-UniRule"/>
</dbReference>
<dbReference type="NCBIfam" id="TIGR01030">
    <property type="entry name" value="rpmH_bact"/>
    <property type="match status" value="1"/>
</dbReference>
<dbReference type="Proteomes" id="UP000625079">
    <property type="component" value="Unassembled WGS sequence"/>
</dbReference>
<evidence type="ECO:0000256" key="5">
    <source>
        <dbReference type="HAMAP-Rule" id="MF_00391"/>
    </source>
</evidence>
<dbReference type="Pfam" id="PF00468">
    <property type="entry name" value="Ribosomal_L34"/>
    <property type="match status" value="1"/>
</dbReference>
<dbReference type="FunFam" id="1.10.287.3980:FF:000001">
    <property type="entry name" value="Mitochondrial ribosomal protein L34"/>
    <property type="match status" value="1"/>
</dbReference>
<sequence>MRYRERLFWGRKRPVLGRIFRTLPSILQANCPVSGEKPVKRTYQPSKLVRKRRHGFRARLATAGGRKVLAARRARGRKRLSA</sequence>
<evidence type="ECO:0000256" key="2">
    <source>
        <dbReference type="ARBA" id="ARBA00022980"/>
    </source>
</evidence>
<evidence type="ECO:0000256" key="3">
    <source>
        <dbReference type="ARBA" id="ARBA00023274"/>
    </source>
</evidence>